<keyword evidence="2" id="KW-1185">Reference proteome</keyword>
<dbReference type="InterPro" id="IPR027417">
    <property type="entry name" value="P-loop_NTPase"/>
</dbReference>
<dbReference type="RefSeq" id="WP_205380946.1">
    <property type="nucleotide sequence ID" value="NZ_JAFFZS010000001.1"/>
</dbReference>
<reference evidence="1 2" key="1">
    <citation type="submission" date="2021-02" db="EMBL/GenBank/DDBJ databases">
        <title>Whole genome sequencing of Streptomyces actuosus VRA1.</title>
        <authorList>
            <person name="Sen G."/>
            <person name="Sen A."/>
        </authorList>
    </citation>
    <scope>NUCLEOTIDE SEQUENCE [LARGE SCALE GENOMIC DNA]</scope>
    <source>
        <strain evidence="1 2">VRA1</strain>
    </source>
</reference>
<dbReference type="GO" id="GO:0005524">
    <property type="term" value="F:ATP binding"/>
    <property type="evidence" value="ECO:0007669"/>
    <property type="project" value="UniProtKB-KW"/>
</dbReference>
<evidence type="ECO:0000313" key="1">
    <source>
        <dbReference type="EMBL" id="MBN0042718.1"/>
    </source>
</evidence>
<organism evidence="1 2">
    <name type="scientific">Streptomyces actuosus</name>
    <dbReference type="NCBI Taxonomy" id="1885"/>
    <lineage>
        <taxon>Bacteria</taxon>
        <taxon>Bacillati</taxon>
        <taxon>Actinomycetota</taxon>
        <taxon>Actinomycetes</taxon>
        <taxon>Kitasatosporales</taxon>
        <taxon>Streptomycetaceae</taxon>
        <taxon>Streptomyces</taxon>
    </lineage>
</organism>
<comment type="caution">
    <text evidence="1">The sequence shown here is derived from an EMBL/GenBank/DDBJ whole genome shotgun (WGS) entry which is preliminary data.</text>
</comment>
<dbReference type="Proteomes" id="UP000788262">
    <property type="component" value="Unassembled WGS sequence"/>
</dbReference>
<keyword evidence="1" id="KW-0547">Nucleotide-binding</keyword>
<dbReference type="EMBL" id="JAFFZS010000001">
    <property type="protein sequence ID" value="MBN0042718.1"/>
    <property type="molecule type" value="Genomic_DNA"/>
</dbReference>
<accession>A0ABS2VHZ9</accession>
<dbReference type="SUPFAM" id="SSF52540">
    <property type="entry name" value="P-loop containing nucleoside triphosphate hydrolases"/>
    <property type="match status" value="1"/>
</dbReference>
<sequence>MPHTSCSLFGTPPEDGVAPWPTYVPLAPWFIHGHETLWVDIDSTPEALKTFRERLRPMAHGIRPGSEGHGHLVVVSGLSGTGKSSLLHLCVHELVQMLDVAADRGAHKQNGDGSTAGHNPLWSRRAPARSTCIVGLDGSGNDGHGIGSPPGRTPETSQFEMVIERVVEVVATELGQGPGFSSAHPDPFLAWRALTDILEARDRRLVVIVPHIQWNDAELSRMFLRFCYDRCSRGVVFFVETTNTEVAKDLLPFTERERKSITHLRTTHLQAGDWAKYLEVWMEQDGVPAPTVAIDDDVLDFQPDAWALASISTLQDCLRRVVEEALQENAGHLRRQHVAHWFEAHRPSPDDFKRRGPTR</sequence>
<evidence type="ECO:0000313" key="2">
    <source>
        <dbReference type="Proteomes" id="UP000788262"/>
    </source>
</evidence>
<proteinExistence type="predicted"/>
<gene>
    <name evidence="1" type="ORF">JS756_01050</name>
</gene>
<name>A0ABS2VHZ9_STRAS</name>
<keyword evidence="1" id="KW-0067">ATP-binding</keyword>
<protein>
    <submittedName>
        <fullName evidence="1">ATP-binding protein</fullName>
    </submittedName>
</protein>